<evidence type="ECO:0000313" key="1">
    <source>
        <dbReference type="EMBL" id="KAK6349521.1"/>
    </source>
</evidence>
<comment type="caution">
    <text evidence="1">The sequence shown here is derived from an EMBL/GenBank/DDBJ whole genome shotgun (WGS) entry which is preliminary data.</text>
</comment>
<protein>
    <submittedName>
        <fullName evidence="1">Uncharacterized protein</fullName>
    </submittedName>
</protein>
<accession>A0AAV9UXM0</accession>
<evidence type="ECO:0000313" key="2">
    <source>
        <dbReference type="Proteomes" id="UP001375240"/>
    </source>
</evidence>
<gene>
    <name evidence="1" type="ORF">TWF696_005806</name>
</gene>
<name>A0AAV9UXM0_9PEZI</name>
<dbReference type="Proteomes" id="UP001375240">
    <property type="component" value="Unassembled WGS sequence"/>
</dbReference>
<sequence>MINTRKMRYTPDAMAAFKAVPIEVDASPQIVKAPAKASPGLPFAYLKQLYEYFLGTGTNTTNPKHRTASNTILQANRSIGEYPLTSALSQWVKDSIESYEPDKATSKLVGPFCKDFLDIVDKERAASSGLHDIDLIQFTYKVTLEVAAAVLLAADATEDPIEIEAELHSSRAGADDQFTPWGTLLTGLDCQPPIIALFPFYLMMCQAFTFKPSPAREDYVYAALTGVDWAKGKNQYSEKFARFEARARAAVPTLDDKASGQDRSYWRIALAYLSALQGCENSRTFRTPQGAAIRHDLDPDLVIAMRALDTIGTAYMCDDGAAFLDTAGFDSLIGTALVNDIMDLHTDIKTGETRNFLRLLYPMSFDINQAMKAASIMLSGMLCEVYRGHRRARFDNREDGRISATSPPYSFSRARHRRVFETLEKYIAKYPDFWDWTWEIFSMAKEQVTEAGLKETLGDAIKRAGKQEDLPPSPGTKFFNDYYKLVESTELLGDKSPLGVDANMSQIVRDIHNLWHGQLLDCNKKPGWGPQFDIKSDKLLGDAGRILLENPSQDSMYKFAIAYGRLSMSLPYVAYHTVDAIILAFGIVG</sequence>
<reference evidence="1 2" key="1">
    <citation type="submission" date="2019-10" db="EMBL/GenBank/DDBJ databases">
        <authorList>
            <person name="Palmer J.M."/>
        </authorList>
    </citation>
    <scope>NUCLEOTIDE SEQUENCE [LARGE SCALE GENOMIC DNA]</scope>
    <source>
        <strain evidence="1 2">TWF696</strain>
    </source>
</reference>
<proteinExistence type="predicted"/>
<organism evidence="1 2">
    <name type="scientific">Orbilia brochopaga</name>
    <dbReference type="NCBI Taxonomy" id="3140254"/>
    <lineage>
        <taxon>Eukaryota</taxon>
        <taxon>Fungi</taxon>
        <taxon>Dikarya</taxon>
        <taxon>Ascomycota</taxon>
        <taxon>Pezizomycotina</taxon>
        <taxon>Orbiliomycetes</taxon>
        <taxon>Orbiliales</taxon>
        <taxon>Orbiliaceae</taxon>
        <taxon>Orbilia</taxon>
    </lineage>
</organism>
<dbReference type="EMBL" id="JAVHNQ010000004">
    <property type="protein sequence ID" value="KAK6349521.1"/>
    <property type="molecule type" value="Genomic_DNA"/>
</dbReference>
<keyword evidence="2" id="KW-1185">Reference proteome</keyword>
<dbReference type="AlphaFoldDB" id="A0AAV9UXM0"/>